<accession>E0NJU4</accession>
<dbReference type="PANTHER" id="PTHR43717:SF1">
    <property type="entry name" value="ANAEROBIC NITRIC OXIDE REDUCTASE FLAVORUBREDOXIN"/>
    <property type="match status" value="1"/>
</dbReference>
<dbReference type="PIRSF" id="PIRSF005243">
    <property type="entry name" value="ROO"/>
    <property type="match status" value="1"/>
</dbReference>
<reference evidence="3 4" key="1">
    <citation type="submission" date="2010-07" db="EMBL/GenBank/DDBJ databases">
        <authorList>
            <person name="Muzny D."/>
            <person name="Qin X."/>
            <person name="Deng J."/>
            <person name="Jiang H."/>
            <person name="Liu Y."/>
            <person name="Qu J."/>
            <person name="Song X.-Z."/>
            <person name="Zhang L."/>
            <person name="Thornton R."/>
            <person name="Coyle M."/>
            <person name="Francisco L."/>
            <person name="Jackson L."/>
            <person name="Javaid M."/>
            <person name="Korchina V."/>
            <person name="Kovar C."/>
            <person name="Mata R."/>
            <person name="Mathew T."/>
            <person name="Ngo R."/>
            <person name="Nguyen L."/>
            <person name="Nguyen N."/>
            <person name="Okwuonu G."/>
            <person name="Ongeri F."/>
            <person name="Pham C."/>
            <person name="Simmons D."/>
            <person name="Wilczek-Boney K."/>
            <person name="Hale W."/>
            <person name="Jakkamsetti A."/>
            <person name="Pham P."/>
            <person name="Ruth R."/>
            <person name="San Lucas F."/>
            <person name="Warren J."/>
            <person name="Zhang J."/>
            <person name="Zhao Z."/>
            <person name="Zhou C."/>
            <person name="Zhu D."/>
            <person name="Lee S."/>
            <person name="Bess C."/>
            <person name="Blankenburg K."/>
            <person name="Forbes L."/>
            <person name="Fu Q."/>
            <person name="Gubbala S."/>
            <person name="Hirani K."/>
            <person name="Jayaseelan J.C."/>
            <person name="Lara F."/>
            <person name="Munidasa M."/>
            <person name="Palculict T."/>
            <person name="Patil S."/>
            <person name="Pu L.-L."/>
            <person name="Saada N."/>
            <person name="Tang L."/>
            <person name="Weissenberger G."/>
            <person name="Zhu Y."/>
            <person name="Hemphill L."/>
            <person name="Shang Y."/>
            <person name="Youmans B."/>
            <person name="Ayvaz T."/>
            <person name="Ross M."/>
            <person name="Santibanez J."/>
            <person name="Aqrawi P."/>
            <person name="Gross S."/>
            <person name="Joshi V."/>
            <person name="Fowler G."/>
            <person name="Nazareth L."/>
            <person name="Reid J."/>
            <person name="Worley K."/>
            <person name="Petrosino J."/>
            <person name="Highlander S."/>
            <person name="Gibbs R."/>
        </authorList>
    </citation>
    <scope>NUCLEOTIDE SEQUENCE [LARGE SCALE GENOMIC DNA]</scope>
    <source>
        <strain evidence="3 4">ATCC BAA-1640</strain>
    </source>
</reference>
<dbReference type="InterPro" id="IPR016440">
    <property type="entry name" value="Rubredoxin-O_OxRdtase"/>
</dbReference>
<evidence type="ECO:0000256" key="1">
    <source>
        <dbReference type="ARBA" id="ARBA00007121"/>
    </source>
</evidence>
<protein>
    <submittedName>
        <fullName evidence="3">Metallo-beta-lactamase domain protein</fullName>
    </submittedName>
</protein>
<dbReference type="PANTHER" id="PTHR43717">
    <property type="entry name" value="ANAEROBIC NITRIC OXIDE REDUCTASE FLAVORUBREDOXIN"/>
    <property type="match status" value="1"/>
</dbReference>
<dbReference type="Gene3D" id="3.60.15.10">
    <property type="entry name" value="Ribonuclease Z/Hydroxyacylglutathione hydrolase-like"/>
    <property type="match status" value="1"/>
</dbReference>
<dbReference type="InterPro" id="IPR036866">
    <property type="entry name" value="RibonucZ/Hydroxyglut_hydro"/>
</dbReference>
<dbReference type="Gene3D" id="3.40.50.360">
    <property type="match status" value="1"/>
</dbReference>
<dbReference type="InterPro" id="IPR029039">
    <property type="entry name" value="Flavoprotein-like_sf"/>
</dbReference>
<evidence type="ECO:0000313" key="4">
    <source>
        <dbReference type="Proteomes" id="UP000003280"/>
    </source>
</evidence>
<evidence type="ECO:0000259" key="2">
    <source>
        <dbReference type="PROSITE" id="PS50902"/>
    </source>
</evidence>
<dbReference type="InterPro" id="IPR001279">
    <property type="entry name" value="Metallo-B-lactamas"/>
</dbReference>
<dbReference type="GO" id="GO:0016651">
    <property type="term" value="F:oxidoreductase activity, acting on NAD(P)H"/>
    <property type="evidence" value="ECO:0007669"/>
    <property type="project" value="UniProtKB-ARBA"/>
</dbReference>
<dbReference type="SMART" id="SM00849">
    <property type="entry name" value="Lactamase_B"/>
    <property type="match status" value="1"/>
</dbReference>
<comment type="similarity">
    <text evidence="1">In the N-terminal section; belongs to the zinc metallo-hydrolase group 3 family.</text>
</comment>
<dbReference type="eggNOG" id="COG0426">
    <property type="taxonomic scope" value="Bacteria"/>
</dbReference>
<dbReference type="InterPro" id="IPR001226">
    <property type="entry name" value="Flavodoxin_CS"/>
</dbReference>
<dbReference type="CDD" id="cd07709">
    <property type="entry name" value="flavodiiron_proteins_MBL-fold"/>
    <property type="match status" value="1"/>
</dbReference>
<proteinExistence type="inferred from homology"/>
<dbReference type="STRING" id="862517.HMPREF9225_0433"/>
<organism evidence="3 4">
    <name type="scientific">Peptoniphilus duerdenii ATCC BAA-1640</name>
    <dbReference type="NCBI Taxonomy" id="862517"/>
    <lineage>
        <taxon>Bacteria</taxon>
        <taxon>Bacillati</taxon>
        <taxon>Bacillota</taxon>
        <taxon>Tissierellia</taxon>
        <taxon>Tissierellales</taxon>
        <taxon>Peptoniphilaceae</taxon>
        <taxon>Peptoniphilus</taxon>
    </lineage>
</organism>
<dbReference type="InterPro" id="IPR008254">
    <property type="entry name" value="Flavodoxin/NO_synth"/>
</dbReference>
<dbReference type="Pfam" id="PF19583">
    <property type="entry name" value="ODP"/>
    <property type="match status" value="1"/>
</dbReference>
<dbReference type="SUPFAM" id="SSF56281">
    <property type="entry name" value="Metallo-hydrolase/oxidoreductase"/>
    <property type="match status" value="1"/>
</dbReference>
<feature type="domain" description="Flavodoxin-like" evidence="2">
    <location>
        <begin position="255"/>
        <end position="406"/>
    </location>
</feature>
<dbReference type="OrthoDB" id="9807946at2"/>
<dbReference type="GO" id="GO:0046872">
    <property type="term" value="F:metal ion binding"/>
    <property type="evidence" value="ECO:0007669"/>
    <property type="project" value="InterPro"/>
</dbReference>
<dbReference type="RefSeq" id="WP_008901269.1">
    <property type="nucleotide sequence ID" value="NZ_GL397071.1"/>
</dbReference>
<dbReference type="SUPFAM" id="SSF52218">
    <property type="entry name" value="Flavoproteins"/>
    <property type="match status" value="1"/>
</dbReference>
<sequence>MKQFSQQITDKLYYIGTNDRITEQFENMWPLPDGVAYNSYIIKGSKNILLDSVKSTTIEECIRKLDEVLEGEELHYIIVHHMEPDHSSGIPTLLLKYPNCKLIANKRAVKMLESYYGIKEDELIIVDDGETLELGDTKLTFYHTPMVHWPESMVSFEEETGTLFSQDIFGAFGTLDGAIYDDEVEFDRYYLEEMSRYYINIVGKYSGQALKALGKLGGLDIKMICPDHGPIWRNNTEKVIQIYTDLANQKTEDGVAIIFGSIYGNTERMAQLIAKGVAEEGLTNIRMHDVAKTPQSYLLADCWRYKGIILISCSYDKALFPPMSFLTSELKHQKMKNNIWGIAGSYSWNGGALKGLKEFVEGEKLNVLPLMPEVMGAGSEKDFEDLINLGKMMAKAVKEGKVPEAE</sequence>
<dbReference type="HOGENOM" id="CLU_017490_1_0_9"/>
<dbReference type="PROSITE" id="PS50902">
    <property type="entry name" value="FLAVODOXIN_LIKE"/>
    <property type="match status" value="1"/>
</dbReference>
<gene>
    <name evidence="3" type="primary">fprA</name>
    <name evidence="3" type="ORF">HMPREF9225_0433</name>
</gene>
<dbReference type="EMBL" id="AEEH01000019">
    <property type="protein sequence ID" value="EFM25889.1"/>
    <property type="molecule type" value="Genomic_DNA"/>
</dbReference>
<dbReference type="InterPro" id="IPR045761">
    <property type="entry name" value="ODP_dom"/>
</dbReference>
<dbReference type="Proteomes" id="UP000003280">
    <property type="component" value="Unassembled WGS sequence"/>
</dbReference>
<evidence type="ECO:0000313" key="3">
    <source>
        <dbReference type="EMBL" id="EFM25889.1"/>
    </source>
</evidence>
<dbReference type="GO" id="GO:0010181">
    <property type="term" value="F:FMN binding"/>
    <property type="evidence" value="ECO:0007669"/>
    <property type="project" value="InterPro"/>
</dbReference>
<dbReference type="AlphaFoldDB" id="E0NJU4"/>
<dbReference type="GO" id="GO:0009055">
    <property type="term" value="F:electron transfer activity"/>
    <property type="evidence" value="ECO:0007669"/>
    <property type="project" value="InterPro"/>
</dbReference>
<dbReference type="PROSITE" id="PS00201">
    <property type="entry name" value="FLAVODOXIN"/>
    <property type="match status" value="1"/>
</dbReference>
<keyword evidence="4" id="KW-1185">Reference proteome</keyword>
<comment type="caution">
    <text evidence="3">The sequence shown here is derived from an EMBL/GenBank/DDBJ whole genome shotgun (WGS) entry which is preliminary data.</text>
</comment>
<name>E0NJU4_9FIRM</name>
<dbReference type="Pfam" id="PF00258">
    <property type="entry name" value="Flavodoxin_1"/>
    <property type="match status" value="1"/>
</dbReference>